<organism evidence="2">
    <name type="scientific">marine sediment metagenome</name>
    <dbReference type="NCBI Taxonomy" id="412755"/>
    <lineage>
        <taxon>unclassified sequences</taxon>
        <taxon>metagenomes</taxon>
        <taxon>ecological metagenomes</taxon>
    </lineage>
</organism>
<dbReference type="EMBL" id="BARU01007831">
    <property type="protein sequence ID" value="GAH33222.1"/>
    <property type="molecule type" value="Genomic_DNA"/>
</dbReference>
<gene>
    <name evidence="2" type="ORF">S03H2_15404</name>
</gene>
<name>X1EKV2_9ZZZZ</name>
<feature type="region of interest" description="Disordered" evidence="1">
    <location>
        <begin position="146"/>
        <end position="198"/>
    </location>
</feature>
<feature type="compositionally biased region" description="Polar residues" evidence="1">
    <location>
        <begin position="146"/>
        <end position="158"/>
    </location>
</feature>
<comment type="caution">
    <text evidence="2">The sequence shown here is derived from an EMBL/GenBank/DDBJ whole genome shotgun (WGS) entry which is preliminary data.</text>
</comment>
<sequence>SIIAGDEEDEPVTKDTAQIGQIVLYEHQDEVHKGVISEANPVNAIVKLLSGEGRLIKYAFLRMVSEEDDDYDELEDLSERIKAKLQYYRNLRVGQSVQIKSIFKGQKTPQTYTGQVTELLPRSDKVGVRIPIGKYNFRYTELVVPSGQSTTQPSTQPSVAPWEPTVPPTAQPLGSPIQSRRPSERPGPSEEGSVPTSVLPISARALSRAEVTVGTPVSFEARGTIWRGIVVKNNPVNAVIYTVNDEPWNIRYGDLMSTTPNEAIQQLADRLRRKRALMSRLKVGDVISVYTRQRGATSVTKATVTELPKNEKITVDLNGRNYRLEYLDLVV</sequence>
<dbReference type="AlphaFoldDB" id="X1EKV2"/>
<protein>
    <submittedName>
        <fullName evidence="2">Uncharacterized protein</fullName>
    </submittedName>
</protein>
<proteinExistence type="predicted"/>
<evidence type="ECO:0000313" key="2">
    <source>
        <dbReference type="EMBL" id="GAH33222.1"/>
    </source>
</evidence>
<reference evidence="2" key="1">
    <citation type="journal article" date="2014" name="Front. Microbiol.">
        <title>High frequency of phylogenetically diverse reductive dehalogenase-homologous genes in deep subseafloor sedimentary metagenomes.</title>
        <authorList>
            <person name="Kawai M."/>
            <person name="Futagami T."/>
            <person name="Toyoda A."/>
            <person name="Takaki Y."/>
            <person name="Nishi S."/>
            <person name="Hori S."/>
            <person name="Arai W."/>
            <person name="Tsubouchi T."/>
            <person name="Morono Y."/>
            <person name="Uchiyama I."/>
            <person name="Ito T."/>
            <person name="Fujiyama A."/>
            <person name="Inagaki F."/>
            <person name="Takami H."/>
        </authorList>
    </citation>
    <scope>NUCLEOTIDE SEQUENCE</scope>
    <source>
        <strain evidence="2">Expedition CK06-06</strain>
    </source>
</reference>
<accession>X1EKV2</accession>
<feature type="non-terminal residue" evidence="2">
    <location>
        <position position="1"/>
    </location>
</feature>
<evidence type="ECO:0000256" key="1">
    <source>
        <dbReference type="SAM" id="MobiDB-lite"/>
    </source>
</evidence>